<sequence length="215" mass="23711">MSLTPNRIYAQYRNQPKAVAWYGIVPKLSGDITKCASVVRNMYDIDANVGAQLDIIGRIVVQSREFTGKIELHPGLFDLSEGCEFGDEDNAIFASLTVDQDSKMSNELYRLAIKAKILKNNSDATIESILDGMNLLFPNAEVLRVTDGEDMSFSVEFYGIITELERWALRNASFVPKPQGVRFNGFLEGVGLAEFGDVDSEFGDDGAEFVGFTGV</sequence>
<dbReference type="OrthoDB" id="8115at10239"/>
<dbReference type="EMBL" id="AP013057">
    <property type="protein sequence ID" value="BAN16853.1"/>
    <property type="molecule type" value="Genomic_DNA"/>
</dbReference>
<keyword evidence="2" id="KW-1185">Reference proteome</keyword>
<evidence type="ECO:0008006" key="3">
    <source>
        <dbReference type="Google" id="ProtNLM"/>
    </source>
</evidence>
<name>N0DSE2_9CAUD</name>
<evidence type="ECO:0000313" key="2">
    <source>
        <dbReference type="Proteomes" id="UP000012997"/>
    </source>
</evidence>
<organism evidence="1 2">
    <name type="scientific">Edwardsiella phage PEi21</name>
    <dbReference type="NCBI Taxonomy" id="1325372"/>
    <lineage>
        <taxon>Viruses</taxon>
        <taxon>Duplodnaviria</taxon>
        <taxon>Heunggongvirae</taxon>
        <taxon>Uroviricota</taxon>
        <taxon>Caudoviricetes</taxon>
        <taxon>Yokohamavirus</taxon>
        <taxon>Yokohamavirus PEi21</taxon>
    </lineage>
</organism>
<dbReference type="RefSeq" id="YP_008869256.1">
    <property type="nucleotide sequence ID" value="NC_021342.2"/>
</dbReference>
<dbReference type="GeneID" id="16212534"/>
<dbReference type="Proteomes" id="UP000012997">
    <property type="component" value="Segment"/>
</dbReference>
<dbReference type="Pfam" id="PF11041">
    <property type="entry name" value="Phage_Wedge1"/>
    <property type="match status" value="1"/>
</dbReference>
<dbReference type="KEGG" id="vg:16212534"/>
<reference evidence="1 2" key="1">
    <citation type="journal article" date="2014" name="Genome Announc.">
        <title>Complete Genome Sequence of the Edwardsiella ictaluri-Specific Bacteriophage PEi21, Isolated from River Water in Japan.</title>
        <authorList>
            <person name="Yasuike M."/>
            <person name="Kai W."/>
            <person name="Nakamura Y."/>
            <person name="Fujiwara A."/>
            <person name="Kawato Y."/>
            <person name="Hassan E.S."/>
            <person name="Mahmoud M.M."/>
            <person name="Nagai S."/>
            <person name="Kobayashi T."/>
            <person name="Ototake M."/>
            <person name="Nakai T."/>
        </authorList>
    </citation>
    <scope>NUCLEOTIDE SEQUENCE [LARGE SCALE GENOMIC DNA]</scope>
</reference>
<proteinExistence type="predicted"/>
<evidence type="ECO:0000313" key="1">
    <source>
        <dbReference type="EMBL" id="BAN16853.1"/>
    </source>
</evidence>
<protein>
    <recommendedName>
        <fullName evidence="3">DUF2612 domain-containing protein</fullName>
    </recommendedName>
</protein>
<dbReference type="InterPro" id="IPR021283">
    <property type="entry name" value="Phage_Wedge1"/>
</dbReference>
<accession>N0DSE2</accession>